<dbReference type="Pfam" id="PF13036">
    <property type="entry name" value="LpoB"/>
    <property type="match status" value="1"/>
</dbReference>
<dbReference type="EMBL" id="CP034864">
    <property type="protein sequence ID" value="QCI23890.1"/>
    <property type="molecule type" value="Genomic_DNA"/>
</dbReference>
<organism evidence="2 3">
    <name type="scientific">Buchnera aphidicola</name>
    <name type="common">Macrosiphoniella sanborni</name>
    <dbReference type="NCBI Taxonomy" id="1241865"/>
    <lineage>
        <taxon>Bacteria</taxon>
        <taxon>Pseudomonadati</taxon>
        <taxon>Pseudomonadota</taxon>
        <taxon>Gammaproteobacteria</taxon>
        <taxon>Enterobacterales</taxon>
        <taxon>Erwiniaceae</taxon>
        <taxon>Buchnera</taxon>
    </lineage>
</organism>
<gene>
    <name evidence="2" type="ORF">D9V74_01700</name>
</gene>
<evidence type="ECO:0000313" key="2">
    <source>
        <dbReference type="EMBL" id="QCI23890.1"/>
    </source>
</evidence>
<keyword evidence="1" id="KW-0812">Transmembrane</keyword>
<protein>
    <recommendedName>
        <fullName evidence="4">Penicillin-binding protein activator LpoB</fullName>
    </recommendedName>
</protein>
<feature type="transmembrane region" description="Helical" evidence="1">
    <location>
        <begin position="12"/>
        <end position="30"/>
    </location>
</feature>
<dbReference type="InterPro" id="IPR014094">
    <property type="entry name" value="LpoB"/>
</dbReference>
<reference evidence="2 3" key="2">
    <citation type="submission" date="2019-05" db="EMBL/GenBank/DDBJ databases">
        <title>Genome evolution of the obligate endosymbiont Buchnera aphidicola.</title>
        <authorList>
            <person name="Moran N.A."/>
        </authorList>
    </citation>
    <scope>NUCLEOTIDE SEQUENCE [LARGE SCALE GENOMIC DNA]</scope>
    <source>
        <strain evidence="2 3">Msa</strain>
    </source>
</reference>
<dbReference type="Proteomes" id="UP000298745">
    <property type="component" value="Chromosome"/>
</dbReference>
<dbReference type="AlphaFoldDB" id="A0A4D6YE82"/>
<evidence type="ECO:0000313" key="3">
    <source>
        <dbReference type="Proteomes" id="UP000298745"/>
    </source>
</evidence>
<proteinExistence type="predicted"/>
<sequence>MIEGQILNKYFFLIFYVMFFLNGCHVSNHINDSIIQKNNTNLILLDFDTAIENIITKITQSKNISFYENTLFFVDVQKNNTNLIFNEENLINLIKKKLFQKNKNIYFLEKKIIEENKKKLGILNINNHLDNNVSMLLARQNHVKYYLNSTILDKNNSYEIKVELVLVKTGEIMFTKTEKLYYLK</sequence>
<evidence type="ECO:0008006" key="4">
    <source>
        <dbReference type="Google" id="ProtNLM"/>
    </source>
</evidence>
<dbReference type="Gene3D" id="3.40.50.10610">
    <property type="entry name" value="ABC-type transport auxiliary lipoprotein component"/>
    <property type="match status" value="1"/>
</dbReference>
<name>A0A4D6YE82_9GAMM</name>
<dbReference type="OrthoDB" id="6554269at2"/>
<keyword evidence="1" id="KW-1133">Transmembrane helix</keyword>
<reference evidence="2 3" key="1">
    <citation type="submission" date="2018-12" db="EMBL/GenBank/DDBJ databases">
        <authorList>
            <person name="Chong R.A."/>
        </authorList>
    </citation>
    <scope>NUCLEOTIDE SEQUENCE [LARGE SCALE GENOMIC DNA]</scope>
    <source>
        <strain evidence="2 3">Msa</strain>
    </source>
</reference>
<keyword evidence="1" id="KW-0472">Membrane</keyword>
<accession>A0A4D6YE82</accession>
<evidence type="ECO:0000256" key="1">
    <source>
        <dbReference type="SAM" id="Phobius"/>
    </source>
</evidence>